<comment type="caution">
    <text evidence="1">The sequence shown here is derived from an EMBL/GenBank/DDBJ whole genome shotgun (WGS) entry which is preliminary data.</text>
</comment>
<proteinExistence type="predicted"/>
<accession>A0ABU8QHE2</accession>
<reference evidence="1 2" key="1">
    <citation type="submission" date="2024-03" db="EMBL/GenBank/DDBJ databases">
        <title>Cognatishimia coralii sp. nov., a marine bacterium isolated from coral surrounding seawater.</title>
        <authorList>
            <person name="Liu X."/>
            <person name="Liu S."/>
            <person name="Sun H."/>
            <person name="Zhang Y."/>
        </authorList>
    </citation>
    <scope>NUCLEOTIDE SEQUENCE [LARGE SCALE GENOMIC DNA]</scope>
    <source>
        <strain evidence="1 2">D5M38</strain>
    </source>
</reference>
<gene>
    <name evidence="1" type="primary">pglZ</name>
    <name evidence="1" type="ORF">WG622_11370</name>
</gene>
<name>A0ABU8QHE2_9RHOB</name>
<keyword evidence="2" id="KW-1185">Reference proteome</keyword>
<organism evidence="1 2">
    <name type="scientific">Cognatishimia coralii</name>
    <dbReference type="NCBI Taxonomy" id="3083254"/>
    <lineage>
        <taxon>Bacteria</taxon>
        <taxon>Pseudomonadati</taxon>
        <taxon>Pseudomonadota</taxon>
        <taxon>Alphaproteobacteria</taxon>
        <taxon>Rhodobacterales</taxon>
        <taxon>Paracoccaceae</taxon>
        <taxon>Cognatishimia</taxon>
    </lineage>
</organism>
<evidence type="ECO:0000313" key="1">
    <source>
        <dbReference type="EMBL" id="MEJ5218846.1"/>
    </source>
</evidence>
<protein>
    <submittedName>
        <fullName evidence="1">BREX-3 system phosphatase PglZ</fullName>
    </submittedName>
</protein>
<sequence length="670" mass="75567">MSIWADRILREFPADLSRFWIALDPDGLLLDENILLGLRERDFEVLPFEDSVSFRTEYEERYRSAWDVGEKGTAKALILQWRGADINSLPWDYLRAARQVSLSLADLFPNLNYGVVRKLDSEHHEGLFQAYQEHVTQLLGQAETKNFVLTHIFRLSPYLLNRPEDFWREALRLHYRGAGLPSLFADHVATVLRDTSLGSLPISELLASKPFMLRAIQESWARFVAKYGVEPDARVRDQESVKGHAFDVPFDHPDVRVIMDTMFLEGALQPIEASVRPKHLPDWIQVGLIDDPEALAHLVSEGAKRNAASLPSEGASHRDWVEAARRLGELIYRFNELKAVDANSLRGQLQILQRDADARLKDWVLQHFADLPSLPVSKAPVMVHHVPRYLAMRRGFGEDRIALLVFDGLALDQWAQIREHLSAKLPDFSADEGGCFAWLPTLTSISRQALFSGLKPREFQGSMDTTAKEPSLWTKFWQENELKQPEVVFQKGLKHSEQLTGLEEVLSKPTTKVAGLVVDMVDQIVHGAMLGKRGIASQIREWCDTGFIETLFQMLCRHGYHIYLTADHGNVDAAGIGRLSQGVVSEMKGERVRAYRSEDLAASVPQEIDAFQFSGPGLPPDFLPVYANERGAFVPKGNMVVAHGGMALEELIVPFVKIRMKKEEHATDSA</sequence>
<dbReference type="NCBIfam" id="NF033449">
    <property type="entry name" value="BREX_PglZ_3"/>
    <property type="match status" value="1"/>
</dbReference>
<dbReference type="Proteomes" id="UP001368270">
    <property type="component" value="Unassembled WGS sequence"/>
</dbReference>
<dbReference type="EMBL" id="JBBGAZ010000005">
    <property type="protein sequence ID" value="MEJ5218846.1"/>
    <property type="molecule type" value="Genomic_DNA"/>
</dbReference>
<dbReference type="Pfam" id="PF08665">
    <property type="entry name" value="PglZ"/>
    <property type="match status" value="1"/>
</dbReference>
<dbReference type="RefSeq" id="WP_339403684.1">
    <property type="nucleotide sequence ID" value="NZ_JBBGAZ010000005.1"/>
</dbReference>
<evidence type="ECO:0000313" key="2">
    <source>
        <dbReference type="Proteomes" id="UP001368270"/>
    </source>
</evidence>